<accession>A0A8J7D3E2</accession>
<evidence type="ECO:0000313" key="2">
    <source>
        <dbReference type="EMBL" id="MBE9025563.1"/>
    </source>
</evidence>
<gene>
    <name evidence="2" type="ORF">IQ276_25005</name>
</gene>
<dbReference type="EMBL" id="JADEXS010000437">
    <property type="protein sequence ID" value="MBE9025563.1"/>
    <property type="molecule type" value="Genomic_DNA"/>
</dbReference>
<dbReference type="Proteomes" id="UP000622533">
    <property type="component" value="Unassembled WGS sequence"/>
</dbReference>
<evidence type="ECO:0000259" key="1">
    <source>
        <dbReference type="Pfam" id="PF10047"/>
    </source>
</evidence>
<proteinExistence type="predicted"/>
<reference evidence="2" key="1">
    <citation type="submission" date="2020-10" db="EMBL/GenBank/DDBJ databases">
        <authorList>
            <person name="Castelo-Branco R."/>
            <person name="Eusebio N."/>
            <person name="Adriana R."/>
            <person name="Vieira A."/>
            <person name="Brugerolle De Fraissinette N."/>
            <person name="Rezende De Castro R."/>
            <person name="Schneider M.P."/>
            <person name="Vasconcelos V."/>
            <person name="Leao P.N."/>
        </authorList>
    </citation>
    <scope>NUCLEOTIDE SEQUENCE</scope>
    <source>
        <strain evidence="2">LEGE 12446</strain>
    </source>
</reference>
<dbReference type="InterPro" id="IPR018739">
    <property type="entry name" value="DUF2281"/>
</dbReference>
<dbReference type="RefSeq" id="WP_190876730.1">
    <property type="nucleotide sequence ID" value="NZ_JADEXS020000001.1"/>
</dbReference>
<keyword evidence="3" id="KW-1185">Reference proteome</keyword>
<dbReference type="AlphaFoldDB" id="A0A8J7D3E2"/>
<comment type="caution">
    <text evidence="2">The sequence shown here is derived from an EMBL/GenBank/DDBJ whole genome shotgun (WGS) entry which is preliminary data.</text>
</comment>
<organism evidence="2 3">
    <name type="scientific">Desmonostoc muscorum LEGE 12446</name>
    <dbReference type="NCBI Taxonomy" id="1828758"/>
    <lineage>
        <taxon>Bacteria</taxon>
        <taxon>Bacillati</taxon>
        <taxon>Cyanobacteriota</taxon>
        <taxon>Cyanophyceae</taxon>
        <taxon>Nostocales</taxon>
        <taxon>Nostocaceae</taxon>
        <taxon>Desmonostoc</taxon>
    </lineage>
</organism>
<feature type="domain" description="DUF2281" evidence="1">
    <location>
        <begin position="11"/>
        <end position="68"/>
    </location>
</feature>
<sequence>MTFQVVDITSKLIAKLQTLAPEQQQQVLDFVEFLSEKYHQPQKSPQKRVLGLNQGEIWMSDDFNDPLPDEFWLGESEG</sequence>
<protein>
    <submittedName>
        <fullName evidence="2">DUF2281 domain-containing protein</fullName>
    </submittedName>
</protein>
<evidence type="ECO:0000313" key="3">
    <source>
        <dbReference type="Proteomes" id="UP000622533"/>
    </source>
</evidence>
<dbReference type="Pfam" id="PF10047">
    <property type="entry name" value="DUF2281"/>
    <property type="match status" value="1"/>
</dbReference>
<name>A0A8J7D3E2_DESMC</name>